<proteinExistence type="predicted"/>
<sequence length="88" mass="10456">MSKFDQLVRQQLQTMDKLLFLQSEIERCQELEKELGELDNQTEQLTIKNEIQKMKVELREIQLTFERQTDAVITSYKHLNNEVVTTAL</sequence>
<evidence type="ECO:0000256" key="1">
    <source>
        <dbReference type="SAM" id="Coils"/>
    </source>
</evidence>
<accession>A0ABW4LX69</accession>
<dbReference type="EMBL" id="JBHUEM010000055">
    <property type="protein sequence ID" value="MFD1739698.1"/>
    <property type="molecule type" value="Genomic_DNA"/>
</dbReference>
<name>A0ABW4LX69_9BACI</name>
<keyword evidence="3" id="KW-1185">Reference proteome</keyword>
<evidence type="ECO:0000313" key="3">
    <source>
        <dbReference type="Proteomes" id="UP001597214"/>
    </source>
</evidence>
<gene>
    <name evidence="2" type="ORF">ACFSCX_24750</name>
</gene>
<reference evidence="3" key="1">
    <citation type="journal article" date="2019" name="Int. J. Syst. Evol. Microbiol.">
        <title>The Global Catalogue of Microorganisms (GCM) 10K type strain sequencing project: providing services to taxonomists for standard genome sequencing and annotation.</title>
        <authorList>
            <consortium name="The Broad Institute Genomics Platform"/>
            <consortium name="The Broad Institute Genome Sequencing Center for Infectious Disease"/>
            <person name="Wu L."/>
            <person name="Ma J."/>
        </authorList>
    </citation>
    <scope>NUCLEOTIDE SEQUENCE [LARGE SCALE GENOMIC DNA]</scope>
    <source>
        <strain evidence="3">CCUG 49339</strain>
    </source>
</reference>
<comment type="caution">
    <text evidence="2">The sequence shown here is derived from an EMBL/GenBank/DDBJ whole genome shotgun (WGS) entry which is preliminary data.</text>
</comment>
<protein>
    <submittedName>
        <fullName evidence="2">YgaB family protein</fullName>
    </submittedName>
</protein>
<dbReference type="Proteomes" id="UP001597214">
    <property type="component" value="Unassembled WGS sequence"/>
</dbReference>
<keyword evidence="1" id="KW-0175">Coiled coil</keyword>
<dbReference type="InterPro" id="IPR025572">
    <property type="entry name" value="YgaB"/>
</dbReference>
<feature type="coiled-coil region" evidence="1">
    <location>
        <begin position="21"/>
        <end position="48"/>
    </location>
</feature>
<organism evidence="2 3">
    <name type="scientific">Bacillus salitolerans</name>
    <dbReference type="NCBI Taxonomy" id="1437434"/>
    <lineage>
        <taxon>Bacteria</taxon>
        <taxon>Bacillati</taxon>
        <taxon>Bacillota</taxon>
        <taxon>Bacilli</taxon>
        <taxon>Bacillales</taxon>
        <taxon>Bacillaceae</taxon>
        <taxon>Bacillus</taxon>
    </lineage>
</organism>
<dbReference type="Pfam" id="PF14182">
    <property type="entry name" value="YgaB"/>
    <property type="match status" value="1"/>
</dbReference>
<evidence type="ECO:0000313" key="2">
    <source>
        <dbReference type="EMBL" id="MFD1739698.1"/>
    </source>
</evidence>
<dbReference type="RefSeq" id="WP_377930939.1">
    <property type="nucleotide sequence ID" value="NZ_JBHUEM010000055.1"/>
</dbReference>